<dbReference type="InterPro" id="IPR036396">
    <property type="entry name" value="Cyt_P450_sf"/>
</dbReference>
<evidence type="ECO:0000256" key="1">
    <source>
        <dbReference type="ARBA" id="ARBA00004141"/>
    </source>
</evidence>
<evidence type="ECO:0000256" key="7">
    <source>
        <dbReference type="ARBA" id="ARBA00023136"/>
    </source>
</evidence>
<feature type="compositionally biased region" description="Acidic residues" evidence="10">
    <location>
        <begin position="1525"/>
        <end position="1570"/>
    </location>
</feature>
<dbReference type="Gene3D" id="1.20.1250.20">
    <property type="entry name" value="MFS general substrate transporter like domains"/>
    <property type="match status" value="1"/>
</dbReference>
<organism evidence="14 15">
    <name type="scientific">Aspergillus niger</name>
    <dbReference type="NCBI Taxonomy" id="5061"/>
    <lineage>
        <taxon>Eukaryota</taxon>
        <taxon>Fungi</taxon>
        <taxon>Dikarya</taxon>
        <taxon>Ascomycota</taxon>
        <taxon>Pezizomycotina</taxon>
        <taxon>Eurotiomycetes</taxon>
        <taxon>Eurotiomycetidae</taxon>
        <taxon>Eurotiales</taxon>
        <taxon>Aspergillaceae</taxon>
        <taxon>Aspergillus</taxon>
        <taxon>Aspergillus subgen. Circumdati</taxon>
    </lineage>
</organism>
<dbReference type="InterPro" id="IPR001878">
    <property type="entry name" value="Znf_CCHC"/>
</dbReference>
<dbReference type="VEuPathDB" id="FungiDB:M747DRAFT_356048"/>
<feature type="domain" description="Major facilitator superfamily (MFS) profile" evidence="13">
    <location>
        <begin position="601"/>
        <end position="1022"/>
    </location>
</feature>
<evidence type="ECO:0000256" key="8">
    <source>
        <dbReference type="PIRSR" id="PIRSR602401-1"/>
    </source>
</evidence>
<evidence type="ECO:0000259" key="13">
    <source>
        <dbReference type="PROSITE" id="PS50850"/>
    </source>
</evidence>
<keyword evidence="9" id="KW-0862">Zinc</keyword>
<dbReference type="FunFam" id="1.20.1250.20:FF:000318">
    <property type="entry name" value="MFS multidrug transporter, putative"/>
    <property type="match status" value="1"/>
</dbReference>
<dbReference type="GO" id="GO:0008270">
    <property type="term" value="F:zinc ion binding"/>
    <property type="evidence" value="ECO:0007669"/>
    <property type="project" value="UniProtKB-KW"/>
</dbReference>
<dbReference type="SUPFAM" id="SSF57756">
    <property type="entry name" value="Retrovirus zinc finger-like domains"/>
    <property type="match status" value="5"/>
</dbReference>
<dbReference type="VEuPathDB" id="FungiDB:ATCC64974_16380"/>
<dbReference type="VEuPathDB" id="FungiDB:An10g00280"/>
<dbReference type="OrthoDB" id="1470350at2759"/>
<dbReference type="Pfam" id="PF00098">
    <property type="entry name" value="zf-CCHC"/>
    <property type="match status" value="8"/>
</dbReference>
<feature type="domain" description="CCHC-type" evidence="12">
    <location>
        <begin position="1085"/>
        <end position="1101"/>
    </location>
</feature>
<gene>
    <name evidence="14" type="ORF">ABL_00565</name>
</gene>
<dbReference type="InterPro" id="IPR017972">
    <property type="entry name" value="Cyt_P450_CS"/>
</dbReference>
<evidence type="ECO:0000256" key="6">
    <source>
        <dbReference type="ARBA" id="ARBA00023004"/>
    </source>
</evidence>
<dbReference type="Proteomes" id="UP000068243">
    <property type="component" value="Unassembled WGS sequence"/>
</dbReference>
<dbReference type="Pfam" id="PF00067">
    <property type="entry name" value="p450"/>
    <property type="match status" value="1"/>
</dbReference>
<dbReference type="InterPro" id="IPR036259">
    <property type="entry name" value="MFS_trans_sf"/>
</dbReference>
<feature type="transmembrane region" description="Helical" evidence="11">
    <location>
        <begin position="12"/>
        <end position="30"/>
    </location>
</feature>
<evidence type="ECO:0000256" key="5">
    <source>
        <dbReference type="ARBA" id="ARBA00023002"/>
    </source>
</evidence>
<evidence type="ECO:0000256" key="9">
    <source>
        <dbReference type="PROSITE-ProRule" id="PRU00047"/>
    </source>
</evidence>
<evidence type="ECO:0000256" key="11">
    <source>
        <dbReference type="SAM" id="Phobius"/>
    </source>
</evidence>
<dbReference type="SUPFAM" id="SSF103473">
    <property type="entry name" value="MFS general substrate transporter"/>
    <property type="match status" value="1"/>
</dbReference>
<feature type="transmembrane region" description="Helical" evidence="11">
    <location>
        <begin position="667"/>
        <end position="689"/>
    </location>
</feature>
<feature type="transmembrane region" description="Helical" evidence="11">
    <location>
        <begin position="820"/>
        <end position="843"/>
    </location>
</feature>
<feature type="transmembrane region" description="Helical" evidence="11">
    <location>
        <begin position="755"/>
        <end position="774"/>
    </location>
</feature>
<feature type="transmembrane region" description="Helical" evidence="11">
    <location>
        <begin position="939"/>
        <end position="961"/>
    </location>
</feature>
<keyword evidence="8" id="KW-0349">Heme</keyword>
<keyword evidence="5" id="KW-0560">Oxidoreductase</keyword>
<keyword evidence="9" id="KW-0863">Zinc-finger</keyword>
<dbReference type="GO" id="GO:0020037">
    <property type="term" value="F:heme binding"/>
    <property type="evidence" value="ECO:0007669"/>
    <property type="project" value="InterPro"/>
</dbReference>
<dbReference type="PROSITE" id="PS50850">
    <property type="entry name" value="MFS"/>
    <property type="match status" value="1"/>
</dbReference>
<dbReference type="VEuPathDB" id="FungiDB:ASPNIDRAFT2_172555"/>
<feature type="domain" description="CCHC-type" evidence="12">
    <location>
        <begin position="1299"/>
        <end position="1315"/>
    </location>
</feature>
<accession>A0A117DV01</accession>
<dbReference type="PANTHER" id="PTHR23502">
    <property type="entry name" value="MAJOR FACILITATOR SUPERFAMILY"/>
    <property type="match status" value="1"/>
</dbReference>
<keyword evidence="6 8" id="KW-0408">Iron</keyword>
<keyword evidence="4 11" id="KW-1133">Transmembrane helix</keyword>
<dbReference type="GO" id="GO:0005506">
    <property type="term" value="F:iron ion binding"/>
    <property type="evidence" value="ECO:0007669"/>
    <property type="project" value="InterPro"/>
</dbReference>
<feature type="domain" description="CCHC-type" evidence="12">
    <location>
        <begin position="1350"/>
        <end position="1365"/>
    </location>
</feature>
<feature type="transmembrane region" description="Helical" evidence="11">
    <location>
        <begin position="906"/>
        <end position="927"/>
    </location>
</feature>
<dbReference type="InterPro" id="IPR011701">
    <property type="entry name" value="MFS"/>
</dbReference>
<feature type="transmembrane region" description="Helical" evidence="11">
    <location>
        <begin position="726"/>
        <end position="749"/>
    </location>
</feature>
<evidence type="ECO:0000256" key="4">
    <source>
        <dbReference type="ARBA" id="ARBA00022989"/>
    </source>
</evidence>
<feature type="binding site" description="axial binding residue" evidence="8">
    <location>
        <position position="456"/>
    </location>
    <ligand>
        <name>heme</name>
        <dbReference type="ChEBI" id="CHEBI:30413"/>
    </ligand>
    <ligandPart>
        <name>Fe</name>
        <dbReference type="ChEBI" id="CHEBI:18248"/>
    </ligandPart>
</feature>
<dbReference type="PRINTS" id="PR00463">
    <property type="entry name" value="EP450I"/>
</dbReference>
<feature type="domain" description="CCHC-type" evidence="12">
    <location>
        <begin position="1326"/>
        <end position="1342"/>
    </location>
</feature>
<dbReference type="InterPro" id="IPR002401">
    <property type="entry name" value="Cyt_P450_E_grp-I"/>
</dbReference>
<feature type="region of interest" description="Disordered" evidence="10">
    <location>
        <begin position="1037"/>
        <end position="1076"/>
    </location>
</feature>
<feature type="domain" description="CCHC-type" evidence="12">
    <location>
        <begin position="1396"/>
        <end position="1411"/>
    </location>
</feature>
<feature type="domain" description="CCHC-type" evidence="12">
    <location>
        <begin position="1443"/>
        <end position="1458"/>
    </location>
</feature>
<evidence type="ECO:0000256" key="2">
    <source>
        <dbReference type="ARBA" id="ARBA00022692"/>
    </source>
</evidence>
<dbReference type="Gene3D" id="1.10.630.10">
    <property type="entry name" value="Cytochrome P450"/>
    <property type="match status" value="1"/>
</dbReference>
<sequence length="2176" mass="245031">MTILIHTLTFSPMTSAGIFLALTLTIYSIYQRYLHPLAKYPGPFLACLTDLWQVYQFLTLKQPYNLTELHAKYGPIVRYGPDKLSITHEGAIQKIYQRGGRGMPKTEFYNAYGAAHPNVFGMRDEEQHSIRRRHMSHGFSMSYVKEMEQYMDLNIRILRDKIREHSAQNWTFDLKKALHYYVIDVLGELAFSQSFGVQETDDETRVPPVIEHSLLAAVTGAWPAMTATLKKYLPLIPYKPLQQLFAGRKACADLASECVRRRLGDFGADRMSNSDDRKDILANLILAKHPDTGEHLTQTDLETEAFGFIIAGTHTTSATTTLLFYHLLHNPLYMEECVKEIEANLPPLTHGETAYSVSAAEAALPFLRNCIRENFRITPVFTMPLARRVMNSTGVIIEGQHIPQGTSIAVCNHAFHHNPDVWGDDHNIFNPFRWENPEIAARARLLMHFGLGGRQCIGKTIAMTNIYKLMSTLLREFTFELADKQAQKKCLSSGNIPELISVGISDLKEPLMPSKMEKPGVQHVENENGDENLAVKRRDDHDLEAFNGSHGKDIEEDDSDALTEDHRQYLIQRYGTVELDPIPDMTDADPYNWPTWKKVINLALVAFHAMMATFSASSIQSAFVEIAEDLGVSVQRASYLTSLVIAILGGAPLFWMPLSNRYGRRPIFLLSLLCSLVANVGCAKSPSYATMGFCRALVAFFISPAAAIGSAVVAETFFKKDRARCMGVWAVMVTLGVPLAPLLFGFVTSRVGYRWIYWILAITNGVQFITYLIFGQETLYIRGSAASHVSNPTLRQRFLDVRRIDPTPLKLWDFLRPLSMAIRPCVMIPAAAYAMIFLLGGILPSIEMPQLFPEMFGLDSEQVGLQFIAMIIGSLLGDQVGGFLSDRWMLHGRKKTQRPVAPEFRLWISYPGIVLTIVGIVIFLVQLDHASSRWNITPLVGVTIASIGNQIVTTVSFTYAVDCYRSEAASVGVFITLVRQTWGFIGPFWFPQMLENVGYLGSTGIAIALIVACTDTHLPSSTDSALKMAGWTLEGDGDDNGTWGGGNDAGFSNDENARPGGFGTEPRYGGDDFAPAAEGHGDDNRCRNCGSDGHFARNCPEPRKDMACFNCGEDGHNKSECTKPRIFKGACRICNKEGHPAAECPEKAPDVCKNCKMEGHKTMDCKENRRFDLNHIPDKLPEEAWAILKKASDERDLEDFREGLKVYSKSLPQATFVDIENKLREEDLNFYLIALDKEVNDCISLIDLQGKLNCTYVVGFFYSPKPQRANLRERWPSSVEDNLERLADAGLPYDRQVPKCNNCGALGHTSRGCKEEREERERVGVKCVNCSADGHRARDCPEPRRNVFACRNCGSEDHKASECPNPRSAENVECKRCNEMGHFAKDCPQKPPPRTCRNCGSEDHVAKECDKPRDVSTVTCRNCDEVGHFSRDCPKKRDYSRVKCNNCGEMGHTIKRCPTANATEDAPHGDSHSFNAPVNDEWNENGGTQWNDNGGTEWNDNGETQQESVPAEEGEWNVGSAPGMDFEDDGSTEDDIGSDEFDDSEEEEWWKDVESSDDSEEMDREQDIEEHEYTASGDPARTLKIRLFLTDEQVGGSKWMKNFVVKCTCDGVAVASALARYIDREGMRYEFWERMEEPSEETCDVAFHIFDRYGTVKTKYKDHPVQRGTGIWGKELDHGPLFLIEKVHVTAMELRRKGLGQRVVSLLLEKAKRFWLDDKPDGENADFIYGSNEAFERAWTLHALVSPGILTADIESQLGDKSAEERLMTRVRVQSGAIDFWRSCGFRRIGASRCFAYSFDLQHRSRTLAVTSDFDPRRSHAEDLEDEELEVIYEADRSTEVKRLKMERLRDSSPLHHAALTLMDEELKAFFVLHASDELGWERVTNSEATLLHLTASELKPLSTGWLLENVHHANSWKTARDINGYTPLGALQEKLETMRTQKPCGLFRILNVSDHFRGYPDTAVSCLSLLLGIDASGRDKTRLRYGCTCGGCLEGFLSPRMRSSLIFQGETNYDLHQEYIDDGSFWVRYNDNTLVHLDPDVRRNLKTNKSLRKGFVNIFRIAVECLNSGRAPTAANIEWRCNNRSEWPPDTKNYLRRAGTQMGCRAVLRYMFDAAKEADEKAGNGECQRILKKEWSDLPTCRNDHEFEFAARACGYSGDDSTSFPYWYINVFFSP</sequence>
<dbReference type="SUPFAM" id="SSF48264">
    <property type="entry name" value="Cytochrome P450"/>
    <property type="match status" value="1"/>
</dbReference>
<dbReference type="GO" id="GO:0005886">
    <property type="term" value="C:plasma membrane"/>
    <property type="evidence" value="ECO:0007669"/>
    <property type="project" value="TreeGrafter"/>
</dbReference>
<dbReference type="GO" id="GO:0022857">
    <property type="term" value="F:transmembrane transporter activity"/>
    <property type="evidence" value="ECO:0007669"/>
    <property type="project" value="InterPro"/>
</dbReference>
<dbReference type="VEuPathDB" id="FungiDB:An01g08710"/>
<dbReference type="VEuPathDB" id="FungiDB:ASPNIDRAFT2_1182248"/>
<evidence type="ECO:0000313" key="14">
    <source>
        <dbReference type="EMBL" id="GAQ34192.1"/>
    </source>
</evidence>
<evidence type="ECO:0000313" key="15">
    <source>
        <dbReference type="Proteomes" id="UP000068243"/>
    </source>
</evidence>
<dbReference type="VEuPathDB" id="FungiDB:M747DRAFT_289041"/>
<comment type="subcellular location">
    <subcellularLocation>
        <location evidence="1">Membrane</location>
        <topology evidence="1">Multi-pass membrane protein</topology>
    </subcellularLocation>
</comment>
<dbReference type="InterPro" id="IPR020846">
    <property type="entry name" value="MFS_dom"/>
</dbReference>
<feature type="transmembrane region" description="Helical" evidence="11">
    <location>
        <begin position="968"/>
        <end position="990"/>
    </location>
</feature>
<dbReference type="InterPro" id="IPR001128">
    <property type="entry name" value="Cyt_P450"/>
</dbReference>
<evidence type="ECO:0000259" key="12">
    <source>
        <dbReference type="PROSITE" id="PS50158"/>
    </source>
</evidence>
<name>A0A117DV01_ASPNG</name>
<feature type="region of interest" description="Disordered" evidence="10">
    <location>
        <begin position="1461"/>
        <end position="1576"/>
    </location>
</feature>
<dbReference type="GO" id="GO:0004497">
    <property type="term" value="F:monooxygenase activity"/>
    <property type="evidence" value="ECO:0007669"/>
    <property type="project" value="InterPro"/>
</dbReference>
<feature type="compositionally biased region" description="Polar residues" evidence="10">
    <location>
        <begin position="1485"/>
        <end position="1508"/>
    </location>
</feature>
<dbReference type="PANTHER" id="PTHR23502:SF2">
    <property type="entry name" value="TRANSPORTER, PUTATIVE (AFU_ORTHOLOGUE AFUA_2G08910)-RELATED"/>
    <property type="match status" value="1"/>
</dbReference>
<dbReference type="VEuPathDB" id="FungiDB:An01g08700"/>
<feature type="transmembrane region" description="Helical" evidence="11">
    <location>
        <begin position="695"/>
        <end position="714"/>
    </location>
</feature>
<proteinExistence type="predicted"/>
<evidence type="ECO:0000256" key="10">
    <source>
        <dbReference type="SAM" id="MobiDB-lite"/>
    </source>
</evidence>
<dbReference type="PRINTS" id="PR00385">
    <property type="entry name" value="P450"/>
</dbReference>
<keyword evidence="3 8" id="KW-0479">Metal-binding</keyword>
<evidence type="ECO:0000256" key="3">
    <source>
        <dbReference type="ARBA" id="ARBA00022723"/>
    </source>
</evidence>
<feature type="domain" description="CCHC-type" evidence="12">
    <location>
        <begin position="1420"/>
        <end position="1435"/>
    </location>
</feature>
<keyword evidence="2 11" id="KW-0812">Transmembrane</keyword>
<comment type="caution">
    <text evidence="14">The sequence shown here is derived from an EMBL/GenBank/DDBJ whole genome shotgun (WGS) entry which is preliminary data.</text>
</comment>
<keyword evidence="7 11" id="KW-0472">Membrane</keyword>
<dbReference type="VEuPathDB" id="FungiDB:An01g08690"/>
<dbReference type="Gene3D" id="4.10.60.10">
    <property type="entry name" value="Zinc finger, CCHC-type"/>
    <property type="match status" value="5"/>
</dbReference>
<dbReference type="GO" id="GO:0003676">
    <property type="term" value="F:nucleic acid binding"/>
    <property type="evidence" value="ECO:0007669"/>
    <property type="project" value="InterPro"/>
</dbReference>
<dbReference type="VEuPathDB" id="FungiDB:ATCC64974_16370"/>
<feature type="transmembrane region" description="Helical" evidence="11">
    <location>
        <begin position="863"/>
        <end position="885"/>
    </location>
</feature>
<feature type="transmembrane region" description="Helical" evidence="11">
    <location>
        <begin position="637"/>
        <end position="655"/>
    </location>
</feature>
<dbReference type="EMBL" id="BCMY01000001">
    <property type="protein sequence ID" value="GAQ34192.1"/>
    <property type="molecule type" value="Genomic_DNA"/>
</dbReference>
<dbReference type="PROSITE" id="PS00086">
    <property type="entry name" value="CYTOCHROME_P450"/>
    <property type="match status" value="1"/>
</dbReference>
<dbReference type="VEuPathDB" id="FungiDB:ATCC64974_16390"/>
<dbReference type="Pfam" id="PF07690">
    <property type="entry name" value="MFS_1"/>
    <property type="match status" value="1"/>
</dbReference>
<dbReference type="GO" id="GO:0016705">
    <property type="term" value="F:oxidoreductase activity, acting on paired donors, with incorporation or reduction of molecular oxygen"/>
    <property type="evidence" value="ECO:0007669"/>
    <property type="project" value="InterPro"/>
</dbReference>
<dbReference type="SMART" id="SM00343">
    <property type="entry name" value="ZnF_C2HC"/>
    <property type="match status" value="11"/>
</dbReference>
<protein>
    <submittedName>
        <fullName evidence="14">Zinc knuckle transcription factor</fullName>
    </submittedName>
</protein>
<feature type="domain" description="CCHC-type" evidence="12">
    <location>
        <begin position="1108"/>
        <end position="1123"/>
    </location>
</feature>
<dbReference type="PROSITE" id="PS50158">
    <property type="entry name" value="ZF_CCHC"/>
    <property type="match status" value="10"/>
</dbReference>
<dbReference type="InterPro" id="IPR036875">
    <property type="entry name" value="Znf_CCHC_sf"/>
</dbReference>
<feature type="domain" description="CCHC-type" evidence="12">
    <location>
        <begin position="1374"/>
        <end position="1389"/>
    </location>
</feature>
<comment type="cofactor">
    <cofactor evidence="8">
        <name>heme</name>
        <dbReference type="ChEBI" id="CHEBI:30413"/>
    </cofactor>
</comment>
<reference evidence="15" key="1">
    <citation type="journal article" date="2016" name="Genome Announc.">
        <title>Draft genome sequence of Aspergillus niger strain An76.</title>
        <authorList>
            <person name="Gong W."/>
            <person name="Cheng Z."/>
            <person name="Zhang H."/>
            <person name="Liu L."/>
            <person name="Gao P."/>
            <person name="Wang L."/>
        </authorList>
    </citation>
    <scope>NUCLEOTIDE SEQUENCE [LARGE SCALE GENOMIC DNA]</scope>
    <source>
        <strain evidence="15">An76</strain>
    </source>
</reference>
<feature type="domain" description="CCHC-type" evidence="12">
    <location>
        <begin position="1131"/>
        <end position="1146"/>
    </location>
</feature>